<evidence type="ECO:0000256" key="2">
    <source>
        <dbReference type="ARBA" id="ARBA00006602"/>
    </source>
</evidence>
<proteinExistence type="inferred from homology"/>
<dbReference type="AlphaFoldDB" id="A0AB72U9S9"/>
<keyword evidence="8" id="KW-0175">Coiled coil</keyword>
<dbReference type="EMBL" id="CP004388">
    <property type="protein sequence ID" value="AJD50872.1"/>
    <property type="molecule type" value="Genomic_DNA"/>
</dbReference>
<sequence>MSHKSNQRFDMTAIEKFKFSLSFDDADNVIRSSGSDDEHYSLGKKKKKKEDEAPPPPPAVYTEEQAAQMIAEAEAAAREAADAEGFARGVEQGRAEIQSSLQQALTDTSARLAEKLAQIDEQQKRANARINEDAIHVAVGIMRKIAPAWSKQFELTEIESIVRQCLANLFDVPKVIVQVHPDISDMVSESVEKIAQSRGFSGKVAVVGEPDIDLGDCHVSWGDGTAVRETKRIWAEINDIVERVLQNHSEEHEFEENDMGDPDVQNTRLADLPPAPRPASPETPSAKPETTVSGHDLTPTYATEPDTSEMQATPTGDNYIRDGGTGSHQAGQPTGQIEEGHGTEQVNMPTSPKDDASHTQIRDEEKSDPRQQDGNPLQEDRKPDTRNETEADVTQEAQGSGDENGR</sequence>
<evidence type="ECO:0000256" key="4">
    <source>
        <dbReference type="ARBA" id="ARBA00022448"/>
    </source>
</evidence>
<evidence type="ECO:0000256" key="1">
    <source>
        <dbReference type="ARBA" id="ARBA00003041"/>
    </source>
</evidence>
<dbReference type="PANTHER" id="PTHR34982:SF1">
    <property type="entry name" value="FLAGELLAR ASSEMBLY PROTEIN FLIH"/>
    <property type="match status" value="1"/>
</dbReference>
<gene>
    <name evidence="11" type="primary">fliH</name>
    <name evidence="11" type="ORF">TH3_03740</name>
</gene>
<dbReference type="Proteomes" id="UP000007127">
    <property type="component" value="Chromosome"/>
</dbReference>
<dbReference type="KEGG" id="txi:TH3_03740"/>
<evidence type="ECO:0000256" key="6">
    <source>
        <dbReference type="ARBA" id="ARBA00022927"/>
    </source>
</evidence>
<keyword evidence="6" id="KW-0653">Protein transport</keyword>
<keyword evidence="11" id="KW-0966">Cell projection</keyword>
<evidence type="ECO:0000256" key="5">
    <source>
        <dbReference type="ARBA" id="ARBA00022795"/>
    </source>
</evidence>
<feature type="compositionally biased region" description="Basic and acidic residues" evidence="9">
    <location>
        <begin position="378"/>
        <end position="389"/>
    </location>
</feature>
<feature type="compositionally biased region" description="Basic and acidic residues" evidence="9">
    <location>
        <begin position="352"/>
        <end position="371"/>
    </location>
</feature>
<evidence type="ECO:0000256" key="8">
    <source>
        <dbReference type="SAM" id="Coils"/>
    </source>
</evidence>
<keyword evidence="5" id="KW-1005">Bacterial flagellum biogenesis</keyword>
<evidence type="ECO:0000256" key="9">
    <source>
        <dbReference type="SAM" id="MobiDB-lite"/>
    </source>
</evidence>
<evidence type="ECO:0000256" key="7">
    <source>
        <dbReference type="ARBA" id="ARBA00023225"/>
    </source>
</evidence>
<keyword evidence="11" id="KW-0969">Cilium</keyword>
<comment type="similarity">
    <text evidence="2">Belongs to the FliH family.</text>
</comment>
<protein>
    <recommendedName>
        <fullName evidence="3">Flagellar assembly protein FliH</fullName>
    </recommendedName>
</protein>
<evidence type="ECO:0000313" key="11">
    <source>
        <dbReference type="EMBL" id="AJD50872.1"/>
    </source>
</evidence>
<evidence type="ECO:0000259" key="10">
    <source>
        <dbReference type="Pfam" id="PF02108"/>
    </source>
</evidence>
<keyword evidence="4" id="KW-0813">Transport</keyword>
<dbReference type="InterPro" id="IPR051472">
    <property type="entry name" value="T3SS_Stator/FliH"/>
</dbReference>
<reference evidence="11 12" key="1">
    <citation type="journal article" date="2012" name="J. Bacteriol.">
        <title>Genome sequence of Thalassospira xiamenensis type strain M-5.</title>
        <authorList>
            <person name="Lai Q."/>
            <person name="Shao Z."/>
        </authorList>
    </citation>
    <scope>NUCLEOTIDE SEQUENCE [LARGE SCALE GENOMIC DNA]</scope>
    <source>
        <strain evidence="11 12">M-5</strain>
    </source>
</reference>
<dbReference type="PANTHER" id="PTHR34982">
    <property type="entry name" value="YOP PROTEINS TRANSLOCATION PROTEIN L"/>
    <property type="match status" value="1"/>
</dbReference>
<keyword evidence="11" id="KW-0282">Flagellum</keyword>
<organism evidence="11 12">
    <name type="scientific">Thalassospira xiamenensis M-5 = DSM 17429</name>
    <dbReference type="NCBI Taxonomy" id="1123366"/>
    <lineage>
        <taxon>Bacteria</taxon>
        <taxon>Pseudomonadati</taxon>
        <taxon>Pseudomonadota</taxon>
        <taxon>Alphaproteobacteria</taxon>
        <taxon>Rhodospirillales</taxon>
        <taxon>Thalassospiraceae</taxon>
        <taxon>Thalassospira</taxon>
    </lineage>
</organism>
<feature type="region of interest" description="Disordered" evidence="9">
    <location>
        <begin position="28"/>
        <end position="60"/>
    </location>
</feature>
<feature type="compositionally biased region" description="Acidic residues" evidence="9">
    <location>
        <begin position="252"/>
        <end position="261"/>
    </location>
</feature>
<feature type="domain" description="Flagellar assembly protein FliH/Type III secretion system HrpE" evidence="10">
    <location>
        <begin position="109"/>
        <end position="223"/>
    </location>
</feature>
<dbReference type="GO" id="GO:0005829">
    <property type="term" value="C:cytosol"/>
    <property type="evidence" value="ECO:0007669"/>
    <property type="project" value="TreeGrafter"/>
</dbReference>
<feature type="coiled-coil region" evidence="8">
    <location>
        <begin position="63"/>
        <end position="129"/>
    </location>
</feature>
<evidence type="ECO:0000313" key="12">
    <source>
        <dbReference type="Proteomes" id="UP000007127"/>
    </source>
</evidence>
<dbReference type="Pfam" id="PF02108">
    <property type="entry name" value="FliH"/>
    <property type="match status" value="1"/>
</dbReference>
<dbReference type="InterPro" id="IPR018035">
    <property type="entry name" value="Flagellar_FliH/T3SS_HrpE"/>
</dbReference>
<keyword evidence="7" id="KW-1006">Bacterial flagellum protein export</keyword>
<evidence type="ECO:0000256" key="3">
    <source>
        <dbReference type="ARBA" id="ARBA00016507"/>
    </source>
</evidence>
<accession>A0AB72U9S9</accession>
<dbReference type="GO" id="GO:0015031">
    <property type="term" value="P:protein transport"/>
    <property type="evidence" value="ECO:0007669"/>
    <property type="project" value="UniProtKB-KW"/>
</dbReference>
<feature type="region of interest" description="Disordered" evidence="9">
    <location>
        <begin position="251"/>
        <end position="406"/>
    </location>
</feature>
<name>A0AB72U9S9_9PROT</name>
<comment type="function">
    <text evidence="1">Needed for flagellar regrowth and assembly.</text>
</comment>